<dbReference type="InterPro" id="IPR029028">
    <property type="entry name" value="Alpha/beta_knot_MTases"/>
</dbReference>
<dbReference type="GO" id="GO:0008175">
    <property type="term" value="F:tRNA methyltransferase activity"/>
    <property type="evidence" value="ECO:0007669"/>
    <property type="project" value="UniProtKB-UniRule"/>
</dbReference>
<dbReference type="EC" id="2.1.1.257" evidence="6"/>
<sequence length="202" mass="22907">MRGFLIIGNNAVGKPFNLNDLPGNGRMDILCRFVAQSLFISHGIRRDVEVYLLLLGNPNDPKTIKISGRYVRGMRPDERSIGGLINKALRIRYTDGWVMSTPGIFVSRKDLSDLLKDICKEKKYNTIAYLREDGKDIRDFIKKEKNDILFITGDHLGLNDDNEKIVLNNTENIVAIPTLSLQADQCIVIINYELDLLEKNAI</sequence>
<dbReference type="GO" id="GO:0030488">
    <property type="term" value="P:tRNA methylation"/>
    <property type="evidence" value="ECO:0007669"/>
    <property type="project" value="UniProtKB-UniRule"/>
</dbReference>
<keyword evidence="5 6" id="KW-0819">tRNA processing</keyword>
<dbReference type="EMBL" id="RXIF01000004">
    <property type="protein sequence ID" value="RZN64968.1"/>
    <property type="molecule type" value="Genomic_DNA"/>
</dbReference>
<reference evidence="7 8" key="1">
    <citation type="journal article" date="2019" name="Nat. Microbiol.">
        <title>Wide diversity of methane and short-chain alkane metabolisms in uncultured archaea.</title>
        <authorList>
            <person name="Borrel G."/>
            <person name="Adam P.S."/>
            <person name="McKay L.J."/>
            <person name="Chen L.X."/>
            <person name="Sierra-Garcia I.N."/>
            <person name="Sieber C.M."/>
            <person name="Letourneur Q."/>
            <person name="Ghozlane A."/>
            <person name="Andersen G.L."/>
            <person name="Li W.J."/>
            <person name="Hallam S.J."/>
            <person name="Muyzer G."/>
            <person name="de Oliveira V.M."/>
            <person name="Inskeep W.P."/>
            <person name="Banfield J.F."/>
            <person name="Gribaldo S."/>
        </authorList>
    </citation>
    <scope>NUCLEOTIDE SEQUENCE [LARGE SCALE GENOMIC DNA]</scope>
    <source>
        <strain evidence="7">NM1a</strain>
    </source>
</reference>
<proteinExistence type="inferred from homology"/>
<feature type="binding site" evidence="6">
    <location>
        <position position="153"/>
    </location>
    <ligand>
        <name>S-adenosyl-L-methionine</name>
        <dbReference type="ChEBI" id="CHEBI:59789"/>
    </ligand>
</feature>
<comment type="function">
    <text evidence="6">Specifically catalyzes the N1-methylation of pseudouridine at position 54 (Psi54) in tRNAs.</text>
</comment>
<dbReference type="Pfam" id="PF04013">
    <property type="entry name" value="Methyltrn_RNA_2"/>
    <property type="match status" value="1"/>
</dbReference>
<dbReference type="GO" id="GO:0005737">
    <property type="term" value="C:cytoplasm"/>
    <property type="evidence" value="ECO:0007669"/>
    <property type="project" value="UniProtKB-SubCell"/>
</dbReference>
<dbReference type="CDD" id="cd18087">
    <property type="entry name" value="TrmY-like"/>
    <property type="match status" value="1"/>
</dbReference>
<comment type="similarity">
    <text evidence="6">Belongs to the methyltransferase superfamily. TrmY family.</text>
</comment>
<dbReference type="GO" id="GO:0008757">
    <property type="term" value="F:S-adenosylmethionine-dependent methyltransferase activity"/>
    <property type="evidence" value="ECO:0007669"/>
    <property type="project" value="UniProtKB-UniRule"/>
</dbReference>
<comment type="caution">
    <text evidence="7">The sequence shown here is derived from an EMBL/GenBank/DDBJ whole genome shotgun (WGS) entry which is preliminary data.</text>
</comment>
<dbReference type="InterPro" id="IPR007158">
    <property type="entry name" value="TrmY"/>
</dbReference>
<feature type="binding site" evidence="6">
    <location>
        <position position="186"/>
    </location>
    <ligand>
        <name>S-adenosyl-L-methionine</name>
        <dbReference type="ChEBI" id="CHEBI:59789"/>
    </ligand>
</feature>
<evidence type="ECO:0000256" key="6">
    <source>
        <dbReference type="HAMAP-Rule" id="MF_00587"/>
    </source>
</evidence>
<accession>A0A520KSR7</accession>
<keyword evidence="1 6" id="KW-0963">Cytoplasm</keyword>
<evidence type="ECO:0000256" key="2">
    <source>
        <dbReference type="ARBA" id="ARBA00022603"/>
    </source>
</evidence>
<dbReference type="PANTHER" id="PTHR40703">
    <property type="entry name" value="TRNA (PSEUDOURIDINE(54)-N(1))-METHYLTRANSFERASE"/>
    <property type="match status" value="1"/>
</dbReference>
<name>A0A520KSR7_METT2</name>
<gene>
    <name evidence="6 7" type="primary">trmY</name>
    <name evidence="7" type="ORF">EF806_02690</name>
</gene>
<dbReference type="Proteomes" id="UP000317158">
    <property type="component" value="Unassembled WGS sequence"/>
</dbReference>
<evidence type="ECO:0000256" key="3">
    <source>
        <dbReference type="ARBA" id="ARBA00022679"/>
    </source>
</evidence>
<dbReference type="PANTHER" id="PTHR40703:SF1">
    <property type="entry name" value="TRNA (PSEUDOURIDINE(54)-N(1))-METHYLTRANSFERASE"/>
    <property type="match status" value="1"/>
</dbReference>
<keyword evidence="2 6" id="KW-0489">Methyltransferase</keyword>
<comment type="subcellular location">
    <subcellularLocation>
        <location evidence="6">Cytoplasm</location>
    </subcellularLocation>
</comment>
<evidence type="ECO:0000256" key="4">
    <source>
        <dbReference type="ARBA" id="ARBA00022691"/>
    </source>
</evidence>
<evidence type="ECO:0000313" key="8">
    <source>
        <dbReference type="Proteomes" id="UP000317158"/>
    </source>
</evidence>
<dbReference type="HAMAP" id="MF_00587">
    <property type="entry name" value="tRNA_methyltr_TrmY"/>
    <property type="match status" value="1"/>
</dbReference>
<dbReference type="SUPFAM" id="SSF75217">
    <property type="entry name" value="alpha/beta knot"/>
    <property type="match status" value="1"/>
</dbReference>
<dbReference type="Gene3D" id="3.40.1280.10">
    <property type="match status" value="1"/>
</dbReference>
<keyword evidence="3 6" id="KW-0808">Transferase</keyword>
<keyword evidence="4 6" id="KW-0949">S-adenosyl-L-methionine</keyword>
<dbReference type="AlphaFoldDB" id="A0A520KSR7"/>
<comment type="catalytic activity">
    <reaction evidence="6">
        <text>pseudouridine(54) in tRNA + S-adenosyl-L-methionine = N(1)-methylpseudouridine(54) in tRNA + S-adenosyl-L-homocysteine + H(+)</text>
        <dbReference type="Rhea" id="RHEA:55292"/>
        <dbReference type="Rhea" id="RHEA-COMP:14140"/>
        <dbReference type="Rhea" id="RHEA-COMP:14141"/>
        <dbReference type="ChEBI" id="CHEBI:15378"/>
        <dbReference type="ChEBI" id="CHEBI:57856"/>
        <dbReference type="ChEBI" id="CHEBI:59789"/>
        <dbReference type="ChEBI" id="CHEBI:65314"/>
        <dbReference type="ChEBI" id="CHEBI:74890"/>
        <dbReference type="EC" id="2.1.1.257"/>
    </reaction>
</comment>
<evidence type="ECO:0000313" key="7">
    <source>
        <dbReference type="EMBL" id="RZN64968.1"/>
    </source>
</evidence>
<protein>
    <recommendedName>
        <fullName evidence="6">tRNA (pseudouridine(54)-N(1))-methyltransferase</fullName>
        <ecNumber evidence="6">2.1.1.257</ecNumber>
    </recommendedName>
</protein>
<organism evidence="7 8">
    <name type="scientific">Methanoliparum thermophilum</name>
    <dbReference type="NCBI Taxonomy" id="2491083"/>
    <lineage>
        <taxon>Archaea</taxon>
        <taxon>Methanobacteriati</taxon>
        <taxon>Methanobacteriota</taxon>
        <taxon>Candidatus Methanoliparia</taxon>
        <taxon>Candidatus Methanoliparales</taxon>
        <taxon>Candidatus Methanoliparaceae</taxon>
        <taxon>Candidatus Methanoliparum</taxon>
    </lineage>
</organism>
<evidence type="ECO:0000256" key="1">
    <source>
        <dbReference type="ARBA" id="ARBA00022490"/>
    </source>
</evidence>
<dbReference type="InterPro" id="IPR029026">
    <property type="entry name" value="tRNA_m1G_MTases_N"/>
</dbReference>
<dbReference type="NCBIfam" id="NF002560">
    <property type="entry name" value="PRK02135.1"/>
    <property type="match status" value="1"/>
</dbReference>
<evidence type="ECO:0000256" key="5">
    <source>
        <dbReference type="ARBA" id="ARBA00022694"/>
    </source>
</evidence>
<comment type="caution">
    <text evidence="6">Lacks conserved residue(s) required for the propagation of feature annotation.</text>
</comment>
<comment type="subunit">
    <text evidence="6">Homodimer.</text>
</comment>
<feature type="binding site" evidence="6">
    <location>
        <position position="130"/>
    </location>
    <ligand>
        <name>S-adenosyl-L-methionine</name>
        <dbReference type="ChEBI" id="CHEBI:59789"/>
    </ligand>
</feature>